<dbReference type="InterPro" id="IPR028037">
    <property type="entry name" value="Antitoxin_Rv0909/MT0933"/>
</dbReference>
<reference evidence="3" key="1">
    <citation type="journal article" date="2019" name="Int. J. Syst. Evol. Microbiol.">
        <title>The Global Catalogue of Microorganisms (GCM) 10K type strain sequencing project: providing services to taxonomists for standard genome sequencing and annotation.</title>
        <authorList>
            <consortium name="The Broad Institute Genomics Platform"/>
            <consortium name="The Broad Institute Genome Sequencing Center for Infectious Disease"/>
            <person name="Wu L."/>
            <person name="Ma J."/>
        </authorList>
    </citation>
    <scope>NUCLEOTIDE SEQUENCE [LARGE SCALE GENOMIC DNA]</scope>
    <source>
        <strain evidence="3">JCM 18324</strain>
    </source>
</reference>
<keyword evidence="3" id="KW-1185">Reference proteome</keyword>
<feature type="compositionally biased region" description="Gly residues" evidence="1">
    <location>
        <begin position="70"/>
        <end position="86"/>
    </location>
</feature>
<dbReference type="EMBL" id="BAABJV010000006">
    <property type="protein sequence ID" value="GAA4778051.1"/>
    <property type="molecule type" value="Genomic_DNA"/>
</dbReference>
<sequence>MGFLDTLKTKLAPAKEKVADLAQQHEGRIGQGLDKAARTVDDRTKGKYSDRIDTGTGKAKNALGRIAHPEGGGRPPEGGGQQPPAS</sequence>
<comment type="caution">
    <text evidence="2">The sequence shown here is derived from an EMBL/GenBank/DDBJ whole genome shotgun (WGS) entry which is preliminary data.</text>
</comment>
<feature type="compositionally biased region" description="Basic and acidic residues" evidence="1">
    <location>
        <begin position="35"/>
        <end position="53"/>
    </location>
</feature>
<evidence type="ECO:0000313" key="2">
    <source>
        <dbReference type="EMBL" id="GAA4778051.1"/>
    </source>
</evidence>
<gene>
    <name evidence="2" type="ORF">GCM10023329_28850</name>
</gene>
<protein>
    <recommendedName>
        <fullName evidence="4">Antitoxin</fullName>
    </recommendedName>
</protein>
<evidence type="ECO:0008006" key="4">
    <source>
        <dbReference type="Google" id="ProtNLM"/>
    </source>
</evidence>
<dbReference type="Pfam" id="PF14013">
    <property type="entry name" value="MT0933_antitox"/>
    <property type="match status" value="1"/>
</dbReference>
<organism evidence="2 3">
    <name type="scientific">Streptomyces sanyensis</name>
    <dbReference type="NCBI Taxonomy" id="568869"/>
    <lineage>
        <taxon>Bacteria</taxon>
        <taxon>Bacillati</taxon>
        <taxon>Actinomycetota</taxon>
        <taxon>Actinomycetes</taxon>
        <taxon>Kitasatosporales</taxon>
        <taxon>Streptomycetaceae</taxon>
        <taxon>Streptomyces</taxon>
    </lineage>
</organism>
<evidence type="ECO:0000313" key="3">
    <source>
        <dbReference type="Proteomes" id="UP001501147"/>
    </source>
</evidence>
<accession>A0ABP9ACJ1</accession>
<proteinExistence type="predicted"/>
<evidence type="ECO:0000256" key="1">
    <source>
        <dbReference type="SAM" id="MobiDB-lite"/>
    </source>
</evidence>
<name>A0ABP9ACJ1_9ACTN</name>
<dbReference type="Proteomes" id="UP001501147">
    <property type="component" value="Unassembled WGS sequence"/>
</dbReference>
<dbReference type="RefSeq" id="WP_345613841.1">
    <property type="nucleotide sequence ID" value="NZ_BAABJV010000006.1"/>
</dbReference>
<feature type="region of interest" description="Disordered" evidence="1">
    <location>
        <begin position="29"/>
        <end position="86"/>
    </location>
</feature>